<evidence type="ECO:0000256" key="1">
    <source>
        <dbReference type="ARBA" id="ARBA00001946"/>
    </source>
</evidence>
<dbReference type="EMBL" id="VLLN01000001">
    <property type="protein sequence ID" value="TWJ33532.1"/>
    <property type="molecule type" value="Genomic_DNA"/>
</dbReference>
<dbReference type="AlphaFoldDB" id="A0A562WU46"/>
<keyword evidence="6 8" id="KW-0460">Magnesium</keyword>
<dbReference type="OrthoDB" id="9815354at2"/>
<dbReference type="CDD" id="cd18746">
    <property type="entry name" value="PIN_VapC4-5_FitB-like"/>
    <property type="match status" value="1"/>
</dbReference>
<keyword evidence="3 8" id="KW-0540">Nuclease</keyword>
<evidence type="ECO:0000256" key="2">
    <source>
        <dbReference type="ARBA" id="ARBA00022649"/>
    </source>
</evidence>
<keyword evidence="5 8" id="KW-0378">Hydrolase</keyword>
<comment type="cofactor">
    <cofactor evidence="1 8">
        <name>Mg(2+)</name>
        <dbReference type="ChEBI" id="CHEBI:18420"/>
    </cofactor>
</comment>
<evidence type="ECO:0000313" key="11">
    <source>
        <dbReference type="Proteomes" id="UP000319449"/>
    </source>
</evidence>
<evidence type="ECO:0000256" key="4">
    <source>
        <dbReference type="ARBA" id="ARBA00022723"/>
    </source>
</evidence>
<organism evidence="10 11">
    <name type="scientific">Geobacter argillaceus</name>
    <dbReference type="NCBI Taxonomy" id="345631"/>
    <lineage>
        <taxon>Bacteria</taxon>
        <taxon>Pseudomonadati</taxon>
        <taxon>Thermodesulfobacteriota</taxon>
        <taxon>Desulfuromonadia</taxon>
        <taxon>Geobacterales</taxon>
        <taxon>Geobacteraceae</taxon>
        <taxon>Geobacter</taxon>
    </lineage>
</organism>
<evidence type="ECO:0000256" key="3">
    <source>
        <dbReference type="ARBA" id="ARBA00022722"/>
    </source>
</evidence>
<name>A0A562WU46_9BACT</name>
<sequence>MWLLDTMVISELRKRAPDRNVVAWLSSVQGKGLFISVVTISEIQRGIALQRSKDAPFAERLQQWLDVLMRDYGDRVLPVTPDIACRWGELTARVGHDGADVIIAATALHHGLSVVTRNERHFSPFSVRVVNPYDNNGTAS</sequence>
<dbReference type="InterPro" id="IPR002716">
    <property type="entry name" value="PIN_dom"/>
</dbReference>
<dbReference type="GO" id="GO:0090729">
    <property type="term" value="F:toxin activity"/>
    <property type="evidence" value="ECO:0007669"/>
    <property type="project" value="UniProtKB-KW"/>
</dbReference>
<dbReference type="HAMAP" id="MF_00265">
    <property type="entry name" value="VapC_Nob1"/>
    <property type="match status" value="1"/>
</dbReference>
<evidence type="ECO:0000313" key="10">
    <source>
        <dbReference type="EMBL" id="TWJ33532.1"/>
    </source>
</evidence>
<dbReference type="GO" id="GO:0016787">
    <property type="term" value="F:hydrolase activity"/>
    <property type="evidence" value="ECO:0007669"/>
    <property type="project" value="UniProtKB-KW"/>
</dbReference>
<protein>
    <recommendedName>
        <fullName evidence="8">Ribonuclease VapC</fullName>
        <shortName evidence="8">RNase VapC</shortName>
        <ecNumber evidence="8">3.1.-.-</ecNumber>
    </recommendedName>
    <alternativeName>
        <fullName evidence="8">Toxin VapC</fullName>
    </alternativeName>
</protein>
<keyword evidence="8" id="KW-0800">Toxin</keyword>
<comment type="similarity">
    <text evidence="7 8">Belongs to the PINc/VapC protein family.</text>
</comment>
<evidence type="ECO:0000256" key="6">
    <source>
        <dbReference type="ARBA" id="ARBA00022842"/>
    </source>
</evidence>
<keyword evidence="2 8" id="KW-1277">Toxin-antitoxin system</keyword>
<dbReference type="EC" id="3.1.-.-" evidence="8"/>
<reference evidence="10 11" key="1">
    <citation type="submission" date="2019-07" db="EMBL/GenBank/DDBJ databases">
        <title>Genomic Encyclopedia of Archaeal and Bacterial Type Strains, Phase II (KMG-II): from individual species to whole genera.</title>
        <authorList>
            <person name="Goeker M."/>
        </authorList>
    </citation>
    <scope>NUCLEOTIDE SEQUENCE [LARGE SCALE GENOMIC DNA]</scope>
    <source>
        <strain evidence="10 11">ATCC BAA-1139</strain>
    </source>
</reference>
<dbReference type="SUPFAM" id="SSF88723">
    <property type="entry name" value="PIN domain-like"/>
    <property type="match status" value="1"/>
</dbReference>
<dbReference type="GO" id="GO:0004540">
    <property type="term" value="F:RNA nuclease activity"/>
    <property type="evidence" value="ECO:0007669"/>
    <property type="project" value="InterPro"/>
</dbReference>
<comment type="function">
    <text evidence="8">Toxic component of a toxin-antitoxin (TA) system. An RNase.</text>
</comment>
<feature type="domain" description="PIN" evidence="9">
    <location>
        <begin position="3"/>
        <end position="120"/>
    </location>
</feature>
<evidence type="ECO:0000256" key="8">
    <source>
        <dbReference type="HAMAP-Rule" id="MF_00265"/>
    </source>
</evidence>
<dbReference type="Proteomes" id="UP000319449">
    <property type="component" value="Unassembled WGS sequence"/>
</dbReference>
<dbReference type="InterPro" id="IPR050556">
    <property type="entry name" value="Type_II_TA_system_RNase"/>
</dbReference>
<feature type="binding site" evidence="8">
    <location>
        <position position="5"/>
    </location>
    <ligand>
        <name>Mg(2+)</name>
        <dbReference type="ChEBI" id="CHEBI:18420"/>
    </ligand>
</feature>
<keyword evidence="11" id="KW-1185">Reference proteome</keyword>
<dbReference type="PANTHER" id="PTHR33653:SF1">
    <property type="entry name" value="RIBONUCLEASE VAPC2"/>
    <property type="match status" value="1"/>
</dbReference>
<evidence type="ECO:0000259" key="9">
    <source>
        <dbReference type="Pfam" id="PF01850"/>
    </source>
</evidence>
<gene>
    <name evidence="8" type="primary">vapC</name>
    <name evidence="10" type="ORF">JN12_00206</name>
</gene>
<evidence type="ECO:0000256" key="7">
    <source>
        <dbReference type="ARBA" id="ARBA00038093"/>
    </source>
</evidence>
<comment type="caution">
    <text evidence="10">The sequence shown here is derived from an EMBL/GenBank/DDBJ whole genome shotgun (WGS) entry which is preliminary data.</text>
</comment>
<accession>A0A562WU46</accession>
<dbReference type="PANTHER" id="PTHR33653">
    <property type="entry name" value="RIBONUCLEASE VAPC2"/>
    <property type="match status" value="1"/>
</dbReference>
<feature type="binding site" evidence="8">
    <location>
        <position position="100"/>
    </location>
    <ligand>
        <name>Mg(2+)</name>
        <dbReference type="ChEBI" id="CHEBI:18420"/>
    </ligand>
</feature>
<keyword evidence="4 8" id="KW-0479">Metal-binding</keyword>
<dbReference type="Pfam" id="PF01850">
    <property type="entry name" value="PIN"/>
    <property type="match status" value="1"/>
</dbReference>
<dbReference type="InterPro" id="IPR029060">
    <property type="entry name" value="PIN-like_dom_sf"/>
</dbReference>
<proteinExistence type="inferred from homology"/>
<dbReference type="Gene3D" id="3.40.50.1010">
    <property type="entry name" value="5'-nuclease"/>
    <property type="match status" value="1"/>
</dbReference>
<evidence type="ECO:0000256" key="5">
    <source>
        <dbReference type="ARBA" id="ARBA00022801"/>
    </source>
</evidence>
<dbReference type="RefSeq" id="WP_145017178.1">
    <property type="nucleotide sequence ID" value="NZ_VLLN01000001.1"/>
</dbReference>
<dbReference type="InterPro" id="IPR022907">
    <property type="entry name" value="VapC_family"/>
</dbReference>
<dbReference type="GO" id="GO:0000287">
    <property type="term" value="F:magnesium ion binding"/>
    <property type="evidence" value="ECO:0007669"/>
    <property type="project" value="UniProtKB-UniRule"/>
</dbReference>